<dbReference type="Proteomes" id="UP000518266">
    <property type="component" value="Unassembled WGS sequence"/>
</dbReference>
<proteinExistence type="predicted"/>
<sequence length="160" mass="18374">MKELNDSRQGRAKLLVDEILHSIFFLGRIHSPPISPERLVNKSKRFDELKKQFPRPFELYLSQLPRRTPFSCVLDMIVFLEGRKKEEEIKQKLQDIISKLHLEKTEPLVSSTICISQNTENPNSEKYTGSPCPLLAGILGESWLLRLVFLVAGTVMLLVQ</sequence>
<gene>
    <name evidence="1" type="ORF">F7725_024884</name>
</gene>
<comment type="caution">
    <text evidence="1">The sequence shown here is derived from an EMBL/GenBank/DDBJ whole genome shotgun (WGS) entry which is preliminary data.</text>
</comment>
<dbReference type="EMBL" id="JAAKFY010000026">
    <property type="protein sequence ID" value="KAF3833680.1"/>
    <property type="molecule type" value="Genomic_DNA"/>
</dbReference>
<name>A0A7J5X9J6_DISMA</name>
<evidence type="ECO:0000313" key="2">
    <source>
        <dbReference type="Proteomes" id="UP000518266"/>
    </source>
</evidence>
<dbReference type="AlphaFoldDB" id="A0A7J5X9J6"/>
<reference evidence="1 2" key="1">
    <citation type="submission" date="2020-03" db="EMBL/GenBank/DDBJ databases">
        <title>Dissostichus mawsoni Genome sequencing and assembly.</title>
        <authorList>
            <person name="Park H."/>
        </authorList>
    </citation>
    <scope>NUCLEOTIDE SEQUENCE [LARGE SCALE GENOMIC DNA]</scope>
    <source>
        <strain evidence="1">DM0001</strain>
        <tissue evidence="1">Muscle</tissue>
    </source>
</reference>
<protein>
    <submittedName>
        <fullName evidence="1">Uncharacterized protein</fullName>
    </submittedName>
</protein>
<accession>A0A7J5X9J6</accession>
<dbReference type="OrthoDB" id="9947986at2759"/>
<evidence type="ECO:0000313" key="1">
    <source>
        <dbReference type="EMBL" id="KAF3833680.1"/>
    </source>
</evidence>
<organism evidence="1 2">
    <name type="scientific">Dissostichus mawsoni</name>
    <name type="common">Antarctic cod</name>
    <dbReference type="NCBI Taxonomy" id="36200"/>
    <lineage>
        <taxon>Eukaryota</taxon>
        <taxon>Metazoa</taxon>
        <taxon>Chordata</taxon>
        <taxon>Craniata</taxon>
        <taxon>Vertebrata</taxon>
        <taxon>Euteleostomi</taxon>
        <taxon>Actinopterygii</taxon>
        <taxon>Neopterygii</taxon>
        <taxon>Teleostei</taxon>
        <taxon>Neoteleostei</taxon>
        <taxon>Acanthomorphata</taxon>
        <taxon>Eupercaria</taxon>
        <taxon>Perciformes</taxon>
        <taxon>Notothenioidei</taxon>
        <taxon>Nototheniidae</taxon>
        <taxon>Dissostichus</taxon>
    </lineage>
</organism>
<keyword evidence="2" id="KW-1185">Reference proteome</keyword>